<reference evidence="1 2" key="1">
    <citation type="submission" date="2024-05" db="EMBL/GenBank/DDBJ databases">
        <authorList>
            <person name="Wallberg A."/>
        </authorList>
    </citation>
    <scope>NUCLEOTIDE SEQUENCE [LARGE SCALE GENOMIC DNA]</scope>
</reference>
<protein>
    <submittedName>
        <fullName evidence="1">Uncharacterized protein</fullName>
    </submittedName>
</protein>
<comment type="caution">
    <text evidence="1">The sequence shown here is derived from an EMBL/GenBank/DDBJ whole genome shotgun (WGS) entry which is preliminary data.</text>
</comment>
<sequence length="187" mass="20775">MQSNGLHIYTTRPIDEIAHNIESNNQNSTMRVQIEPVMDNVLLGEEDILARVSNASNDHYVVPTNQNFLASDPTHLVNNVELERDIIISGGSNCVVSQSLGTDVEHQSHIRSPTQLGTHDLAQMVGQASQLRSPIQLNTHTVRQGDDHIQRRCPIHSPAHVVDSHPVNWKVTVFSWKIVGVMIAVTM</sequence>
<dbReference type="AlphaFoldDB" id="A0AAV2QE28"/>
<feature type="non-terminal residue" evidence="1">
    <location>
        <position position="187"/>
    </location>
</feature>
<proteinExistence type="predicted"/>
<gene>
    <name evidence="1" type="ORF">MNOR_LOCUS11841</name>
</gene>
<accession>A0AAV2QE28</accession>
<dbReference type="Proteomes" id="UP001497623">
    <property type="component" value="Unassembled WGS sequence"/>
</dbReference>
<dbReference type="EMBL" id="CAXKWB010006307">
    <property type="protein sequence ID" value="CAL4082329.1"/>
    <property type="molecule type" value="Genomic_DNA"/>
</dbReference>
<name>A0AAV2QE28_MEGNR</name>
<evidence type="ECO:0000313" key="1">
    <source>
        <dbReference type="EMBL" id="CAL4082329.1"/>
    </source>
</evidence>
<evidence type="ECO:0000313" key="2">
    <source>
        <dbReference type="Proteomes" id="UP001497623"/>
    </source>
</evidence>
<keyword evidence="2" id="KW-1185">Reference proteome</keyword>
<organism evidence="1 2">
    <name type="scientific">Meganyctiphanes norvegica</name>
    <name type="common">Northern krill</name>
    <name type="synonym">Thysanopoda norvegica</name>
    <dbReference type="NCBI Taxonomy" id="48144"/>
    <lineage>
        <taxon>Eukaryota</taxon>
        <taxon>Metazoa</taxon>
        <taxon>Ecdysozoa</taxon>
        <taxon>Arthropoda</taxon>
        <taxon>Crustacea</taxon>
        <taxon>Multicrustacea</taxon>
        <taxon>Malacostraca</taxon>
        <taxon>Eumalacostraca</taxon>
        <taxon>Eucarida</taxon>
        <taxon>Euphausiacea</taxon>
        <taxon>Euphausiidae</taxon>
        <taxon>Meganyctiphanes</taxon>
    </lineage>
</organism>